<dbReference type="Gene3D" id="3.60.120.10">
    <property type="entry name" value="Anthranilate synthase"/>
    <property type="match status" value="1"/>
</dbReference>
<dbReference type="InterPro" id="IPR015890">
    <property type="entry name" value="Chorismate_C"/>
</dbReference>
<dbReference type="EC" id="5.4.4.2" evidence="3"/>
<dbReference type="PANTHER" id="PTHR42839:SF2">
    <property type="entry name" value="ISOCHORISMATE SYNTHASE ENTC"/>
    <property type="match status" value="1"/>
</dbReference>
<dbReference type="OrthoDB" id="9806579at2"/>
<dbReference type="AlphaFoldDB" id="A0A7I9VCQ5"/>
<evidence type="ECO:0000313" key="8">
    <source>
        <dbReference type="Proteomes" id="UP000444960"/>
    </source>
</evidence>
<dbReference type="EMBL" id="BJOV01000005">
    <property type="protein sequence ID" value="GEE03149.1"/>
    <property type="molecule type" value="Genomic_DNA"/>
</dbReference>
<evidence type="ECO:0000313" key="7">
    <source>
        <dbReference type="EMBL" id="GEE03149.1"/>
    </source>
</evidence>
<keyword evidence="8" id="KW-1185">Reference proteome</keyword>
<dbReference type="GO" id="GO:0008909">
    <property type="term" value="F:isochorismate synthase activity"/>
    <property type="evidence" value="ECO:0007669"/>
    <property type="project" value="UniProtKB-EC"/>
</dbReference>
<organism evidence="7 8">
    <name type="scientific">Gordonia spumicola</name>
    <dbReference type="NCBI Taxonomy" id="589161"/>
    <lineage>
        <taxon>Bacteria</taxon>
        <taxon>Bacillati</taxon>
        <taxon>Actinomycetota</taxon>
        <taxon>Actinomycetes</taxon>
        <taxon>Mycobacteriales</taxon>
        <taxon>Gordoniaceae</taxon>
        <taxon>Gordonia</taxon>
    </lineage>
</organism>
<comment type="caution">
    <text evidence="7">The sequence shown here is derived from an EMBL/GenBank/DDBJ whole genome shotgun (WGS) entry which is preliminary data.</text>
</comment>
<dbReference type="Proteomes" id="UP000444960">
    <property type="component" value="Unassembled WGS sequence"/>
</dbReference>
<keyword evidence="4" id="KW-0413">Isomerase</keyword>
<feature type="domain" description="Chorismate-utilising enzyme C-terminal" evidence="6">
    <location>
        <begin position="88"/>
        <end position="342"/>
    </location>
</feature>
<sequence>MTVSMSWRSPRAALAADALFGEGPAAADHTRLSTALRAAADNAHGGRAFAALPFDREQTSTIVTPVGPPSPRAEAVVARLLDGGQSSPDDYRDGVRMLLDAVADGDVAKAVLARYRDLASPQPCDPLAIADRLGRTHPSAHVFALPVAADRHLVGASPELLVAKSGRAVRSHPLAGSARRSAEPAVDRANAAALRESEKDRREHAYVVDAICDVLAPYCVRLDAPEPGLLGTDSMWHLGTEITAELRDPDVPVSELVAHLHPTPAVCGTPRLAAYDLISEAEPFDRGFFAGAVGWTDAAGDGEWAVSIRCGEVAPHRIRAYAGAGIVAGSDPDAELAETSGKLSTFLAAVTA</sequence>
<evidence type="ECO:0000256" key="5">
    <source>
        <dbReference type="ARBA" id="ARBA00041564"/>
    </source>
</evidence>
<gene>
    <name evidence="7" type="primary">entC</name>
    <name evidence="7" type="ORF">nbrc107696_35950</name>
</gene>
<evidence type="ECO:0000256" key="2">
    <source>
        <dbReference type="ARBA" id="ARBA00005297"/>
    </source>
</evidence>
<evidence type="ECO:0000259" key="6">
    <source>
        <dbReference type="Pfam" id="PF00425"/>
    </source>
</evidence>
<dbReference type="InterPro" id="IPR005801">
    <property type="entry name" value="ADC_synthase"/>
</dbReference>
<dbReference type="Pfam" id="PF00425">
    <property type="entry name" value="Chorismate_bind"/>
    <property type="match status" value="1"/>
</dbReference>
<protein>
    <recommendedName>
        <fullName evidence="3">isochorismate synthase</fullName>
        <ecNumber evidence="3">5.4.4.2</ecNumber>
    </recommendedName>
    <alternativeName>
        <fullName evidence="5">Isochorismate mutase</fullName>
    </alternativeName>
</protein>
<dbReference type="GO" id="GO:0009697">
    <property type="term" value="P:salicylic acid biosynthetic process"/>
    <property type="evidence" value="ECO:0007669"/>
    <property type="project" value="TreeGrafter"/>
</dbReference>
<dbReference type="PANTHER" id="PTHR42839">
    <property type="entry name" value="ISOCHORISMATE SYNTHASE ENTC"/>
    <property type="match status" value="1"/>
</dbReference>
<accession>A0A7I9VCQ5</accession>
<dbReference type="SUPFAM" id="SSF56322">
    <property type="entry name" value="ADC synthase"/>
    <property type="match status" value="1"/>
</dbReference>
<evidence type="ECO:0000256" key="1">
    <source>
        <dbReference type="ARBA" id="ARBA00000799"/>
    </source>
</evidence>
<proteinExistence type="inferred from homology"/>
<comment type="similarity">
    <text evidence="2">Belongs to the isochorismate synthase family.</text>
</comment>
<dbReference type="RefSeq" id="WP_161896700.1">
    <property type="nucleotide sequence ID" value="NZ_BJOV01000005.1"/>
</dbReference>
<comment type="catalytic activity">
    <reaction evidence="1">
        <text>chorismate = isochorismate</text>
        <dbReference type="Rhea" id="RHEA:18985"/>
        <dbReference type="ChEBI" id="CHEBI:29748"/>
        <dbReference type="ChEBI" id="CHEBI:29780"/>
        <dbReference type="EC" id="5.4.4.2"/>
    </reaction>
</comment>
<evidence type="ECO:0000256" key="4">
    <source>
        <dbReference type="ARBA" id="ARBA00023235"/>
    </source>
</evidence>
<reference evidence="8" key="1">
    <citation type="submission" date="2019-06" db="EMBL/GenBank/DDBJ databases">
        <title>Gordonia isolated from sludge of a wastewater treatment plant.</title>
        <authorList>
            <person name="Tamura T."/>
            <person name="Aoyama K."/>
            <person name="Kang Y."/>
            <person name="Saito S."/>
            <person name="Akiyama N."/>
            <person name="Yazawa K."/>
            <person name="Gonoi T."/>
            <person name="Mikami Y."/>
        </authorList>
    </citation>
    <scope>NUCLEOTIDE SEQUENCE [LARGE SCALE GENOMIC DNA]</scope>
    <source>
        <strain evidence="8">NBRC 107696</strain>
    </source>
</reference>
<evidence type="ECO:0000256" key="3">
    <source>
        <dbReference type="ARBA" id="ARBA00012824"/>
    </source>
</evidence>
<name>A0A7I9VCQ5_9ACTN</name>
<dbReference type="NCBIfam" id="TIGR00543">
    <property type="entry name" value="isochor_syn"/>
    <property type="match status" value="1"/>
</dbReference>
<dbReference type="InterPro" id="IPR004561">
    <property type="entry name" value="IsoChor_synthase"/>
</dbReference>